<dbReference type="EMBL" id="JAVREN010000008">
    <property type="protein sequence ID" value="MDT0306951.1"/>
    <property type="molecule type" value="Genomic_DNA"/>
</dbReference>
<reference evidence="3" key="1">
    <citation type="submission" date="2023-07" db="EMBL/GenBank/DDBJ databases">
        <title>30 novel species of actinomycetes from the DSMZ collection.</title>
        <authorList>
            <person name="Nouioui I."/>
        </authorList>
    </citation>
    <scope>NUCLEOTIDE SEQUENCE [LARGE SCALE GENOMIC DNA]</scope>
    <source>
        <strain evidence="3">DSM 44917</strain>
    </source>
</reference>
<keyword evidence="1" id="KW-0812">Transmembrane</keyword>
<name>A0ABU2L5V7_9ACTN</name>
<protein>
    <recommendedName>
        <fullName evidence="4">DUF4352 domain-containing protein</fullName>
    </recommendedName>
</protein>
<gene>
    <name evidence="2" type="ORF">RM780_08235</name>
</gene>
<evidence type="ECO:0000256" key="1">
    <source>
        <dbReference type="SAM" id="Phobius"/>
    </source>
</evidence>
<evidence type="ECO:0000313" key="2">
    <source>
        <dbReference type="EMBL" id="MDT0306951.1"/>
    </source>
</evidence>
<dbReference type="Proteomes" id="UP001183388">
    <property type="component" value="Unassembled WGS sequence"/>
</dbReference>
<evidence type="ECO:0008006" key="4">
    <source>
        <dbReference type="Google" id="ProtNLM"/>
    </source>
</evidence>
<accession>A0ABU2L5V7</accession>
<evidence type="ECO:0000313" key="3">
    <source>
        <dbReference type="Proteomes" id="UP001183388"/>
    </source>
</evidence>
<feature type="transmembrane region" description="Helical" evidence="1">
    <location>
        <begin position="12"/>
        <end position="30"/>
    </location>
</feature>
<keyword evidence="1" id="KW-0472">Membrane</keyword>
<organism evidence="2 3">
    <name type="scientific">Streptomyces boetiae</name>
    <dbReference type="NCBI Taxonomy" id="3075541"/>
    <lineage>
        <taxon>Bacteria</taxon>
        <taxon>Bacillati</taxon>
        <taxon>Actinomycetota</taxon>
        <taxon>Actinomycetes</taxon>
        <taxon>Kitasatosporales</taxon>
        <taxon>Streptomycetaceae</taxon>
        <taxon>Streptomyces</taxon>
    </lineage>
</organism>
<keyword evidence="3" id="KW-1185">Reference proteome</keyword>
<proteinExistence type="predicted"/>
<sequence length="181" mass="18968">MTTPPQDETPDIAGRIAAAVVGIAVLLFLLGRGCTALARELEESMDPYADVEEVTGAGSSAFDPAQAGETVRWEDGLEVTVDRLRRVPAAGACFAWTVTLDNGSDEAVDIAAGYSLAEELTVPPGEEEWDVDGAAFPGRLAPGERARLSREGCVPAGSAVIGYRISTADIRDDAHWALPLG</sequence>
<comment type="caution">
    <text evidence="2">The sequence shown here is derived from an EMBL/GenBank/DDBJ whole genome shotgun (WGS) entry which is preliminary data.</text>
</comment>
<dbReference type="RefSeq" id="WP_311629890.1">
    <property type="nucleotide sequence ID" value="NZ_JAVREN010000008.1"/>
</dbReference>
<keyword evidence="1" id="KW-1133">Transmembrane helix</keyword>